<dbReference type="Proteomes" id="UP001166286">
    <property type="component" value="Unassembled WGS sequence"/>
</dbReference>
<sequence length="1199" mass="136706">MLNLTFEETGSAVLTGREFRVLGTTLTFTVESLSLADEEEIRWYLEDYAQISPFEKSRATAAARILSRVGERIFSTIDWRVASNDFRPHQSVLIQILELVNTDPKSLVRHVFWELLEQLELWPDAIRPSSVVVSRSQDAVKIGTGICRERSEKTDTFNILVCSARPDGVYDIPQRLVSQIVRQEIQRPGLARKARMDIVRPGTFEALKQHFAACEIGYYDIVHFDLHGMQDEHGSSYLAFLQQVPEMQYYICETNLVPAADVADLMEANAVRTVILNACRSARGSSLESSIIGAFLRSGVEHVAAMNYMIISLSVQIFTACVYRCLMQQGASLASAVHFARKIMKSSTERVSRIGTTVNIDDFVVPLIFEASIAGDKNHGIVECDIQSLADLDFSPTYPFGREDDVRQIEDALLIGRRPLLLTGIAGVGKSSLVQHLRSWWKNTGLIHDFVIVSLDNVETEFCVDAIERKLQLHLLGDLTLKVDHAALVNHLQSHRFLVVIDSLESAEAEDLRLERIKLRSFLKELSGGLTIVIIVSRSKETSLSGETITHELGGLSIMAGLQWIQWIIRASQTILNVPSWDREEDIQYFEQIIKLVDGHPLALQTLVSDFQCKLNKSPKDYFYSDLLGGSHIIINRMEYRENRNQRSLREIDALITAWEEISQRGQSFHPVVLSPFWRFFSEREFPQYLRIQCLLQKNAFGSTKIERHSTLVQIYESLLPNFDNPVLRAAFETIKQSGPSIQEDSDNEDLYGMRESAFLVSEDVEIPTLPPQMQSMFDECTSTVLENFLESQFLQPVKRNAVHPALRPKKYLRVHPLLTIMLRAEPIYEQNFMNIRPVCQKALMQYCCWRIKKWPWTYQYWNEVWDLPRAESGLDFMNLAASVQHMTDLGMESATEQAAAYQLVTALQRGAPADSSRIRILMVLWEKLLTVALQDSKRFGGEAAAHPPGHFSSLSSPVTREKPRSDIAAIRLRCSVVLVFLLAGILIPLHRRHKSGRADEFLKVLRETHAMIKALPPPMDVPKSEHELMMLGIDNMLAQVTMSIDSRTVDVPEMWNLHEKYVRTSIDYYGVEEYPENRKTWHDIPLSINSSSEFVARFTSHSRRIRKAIDERRYSDAKSSIGEAILVEINDAGNHAKNLSTLRMYLSEVNEAQGDWQDALDNFEVACRYQDQLREAPMSFEDAMTRELQREFLLQRLK</sequence>
<dbReference type="EMBL" id="JAFEKC020000003">
    <property type="protein sequence ID" value="KAK0515753.1"/>
    <property type="molecule type" value="Genomic_DNA"/>
</dbReference>
<name>A0AA39R9F1_9LECA</name>
<organism evidence="2 3">
    <name type="scientific">Cladonia borealis</name>
    <dbReference type="NCBI Taxonomy" id="184061"/>
    <lineage>
        <taxon>Eukaryota</taxon>
        <taxon>Fungi</taxon>
        <taxon>Dikarya</taxon>
        <taxon>Ascomycota</taxon>
        <taxon>Pezizomycotina</taxon>
        <taxon>Lecanoromycetes</taxon>
        <taxon>OSLEUM clade</taxon>
        <taxon>Lecanoromycetidae</taxon>
        <taxon>Lecanorales</taxon>
        <taxon>Lecanorineae</taxon>
        <taxon>Cladoniaceae</taxon>
        <taxon>Cladonia</taxon>
    </lineage>
</organism>
<reference evidence="2" key="1">
    <citation type="submission" date="2023-03" db="EMBL/GenBank/DDBJ databases">
        <title>Complete genome of Cladonia borealis.</title>
        <authorList>
            <person name="Park H."/>
        </authorList>
    </citation>
    <scope>NUCLEOTIDE SEQUENCE</scope>
    <source>
        <strain evidence="2">ANT050790</strain>
    </source>
</reference>
<dbReference type="AlphaFoldDB" id="A0AA39R9F1"/>
<dbReference type="Pfam" id="PF12770">
    <property type="entry name" value="CHAT"/>
    <property type="match status" value="1"/>
</dbReference>
<dbReference type="Gene3D" id="3.40.50.300">
    <property type="entry name" value="P-loop containing nucleotide triphosphate hydrolases"/>
    <property type="match status" value="1"/>
</dbReference>
<protein>
    <recommendedName>
        <fullName evidence="1">CHAT domain-containing protein</fullName>
    </recommendedName>
</protein>
<dbReference type="InterPro" id="IPR024983">
    <property type="entry name" value="CHAT_dom"/>
</dbReference>
<dbReference type="SUPFAM" id="SSF52540">
    <property type="entry name" value="P-loop containing nucleoside triphosphate hydrolases"/>
    <property type="match status" value="1"/>
</dbReference>
<proteinExistence type="predicted"/>
<evidence type="ECO:0000313" key="3">
    <source>
        <dbReference type="Proteomes" id="UP001166286"/>
    </source>
</evidence>
<evidence type="ECO:0000313" key="2">
    <source>
        <dbReference type="EMBL" id="KAK0515753.1"/>
    </source>
</evidence>
<gene>
    <name evidence="2" type="ORF">JMJ35_001787</name>
</gene>
<comment type="caution">
    <text evidence="2">The sequence shown here is derived from an EMBL/GenBank/DDBJ whole genome shotgun (WGS) entry which is preliminary data.</text>
</comment>
<feature type="domain" description="CHAT" evidence="1">
    <location>
        <begin position="191"/>
        <end position="348"/>
    </location>
</feature>
<dbReference type="InterPro" id="IPR027417">
    <property type="entry name" value="P-loop_NTPase"/>
</dbReference>
<keyword evidence="3" id="KW-1185">Reference proteome</keyword>
<evidence type="ECO:0000259" key="1">
    <source>
        <dbReference type="Pfam" id="PF12770"/>
    </source>
</evidence>
<accession>A0AA39R9F1</accession>